<accession>A0A4Y9YXF0</accession>
<name>A0A4Y9YXF0_9AGAM</name>
<reference evidence="1 2" key="1">
    <citation type="submission" date="2019-02" db="EMBL/GenBank/DDBJ databases">
        <title>Genome sequencing of the rare red list fungi Dentipellis fragilis.</title>
        <authorList>
            <person name="Buettner E."/>
            <person name="Kellner H."/>
        </authorList>
    </citation>
    <scope>NUCLEOTIDE SEQUENCE [LARGE SCALE GENOMIC DNA]</scope>
    <source>
        <strain evidence="1 2">DSM 105465</strain>
    </source>
</reference>
<gene>
    <name evidence="1" type="ORF">EVG20_g4159</name>
</gene>
<comment type="caution">
    <text evidence="1">The sequence shown here is derived from an EMBL/GenBank/DDBJ whole genome shotgun (WGS) entry which is preliminary data.</text>
</comment>
<organism evidence="1 2">
    <name type="scientific">Dentipellis fragilis</name>
    <dbReference type="NCBI Taxonomy" id="205917"/>
    <lineage>
        <taxon>Eukaryota</taxon>
        <taxon>Fungi</taxon>
        <taxon>Dikarya</taxon>
        <taxon>Basidiomycota</taxon>
        <taxon>Agaricomycotina</taxon>
        <taxon>Agaricomycetes</taxon>
        <taxon>Russulales</taxon>
        <taxon>Hericiaceae</taxon>
        <taxon>Dentipellis</taxon>
    </lineage>
</organism>
<proteinExistence type="predicted"/>
<protein>
    <submittedName>
        <fullName evidence="1">Uncharacterized protein</fullName>
    </submittedName>
</protein>
<sequence>MVFLANAGILAVGTQVLTVASAALGLTYNPLKAPLPVGAGDPLANAFWNDAFAYLYQFYYLFFDATYSIFELPDGAAYARTRAADARADPMLVVDDGTDRFVQKFLMQADDEYFARGHVQQLHDTSGALRGYLREFFDGYVTQLPRALGSTIASPSTAGNFLSLLPYAYFRYWSIGATAEQKLAYAVALDVILIGLPITGLGWTNRQHYALLCTKISGGRWTEKTAVAVGDYVQFLAEETAACVKRGVGAVKDRVVAAAYGFRNLF</sequence>
<evidence type="ECO:0000313" key="2">
    <source>
        <dbReference type="Proteomes" id="UP000298327"/>
    </source>
</evidence>
<dbReference type="EMBL" id="SEOQ01000207">
    <property type="protein sequence ID" value="TFY66932.1"/>
    <property type="molecule type" value="Genomic_DNA"/>
</dbReference>
<dbReference type="AlphaFoldDB" id="A0A4Y9YXF0"/>
<dbReference type="Proteomes" id="UP000298327">
    <property type="component" value="Unassembled WGS sequence"/>
</dbReference>
<evidence type="ECO:0000313" key="1">
    <source>
        <dbReference type="EMBL" id="TFY66932.1"/>
    </source>
</evidence>
<keyword evidence="2" id="KW-1185">Reference proteome</keyword>